<dbReference type="Proteomes" id="UP000272193">
    <property type="component" value="Unassembled WGS sequence"/>
</dbReference>
<feature type="domain" description="Type III secretion system flagellar brake protein YcgR PilZN" evidence="5">
    <location>
        <begin position="18"/>
        <end position="117"/>
    </location>
</feature>
<keyword evidence="6" id="KW-0966">Cell projection</keyword>
<evidence type="ECO:0000256" key="3">
    <source>
        <dbReference type="ARBA" id="ARBA00023143"/>
    </source>
</evidence>
<dbReference type="RefSeq" id="WP_124221255.1">
    <property type="nucleotide sequence ID" value="NZ_RKQL01000002.1"/>
</dbReference>
<dbReference type="EMBL" id="RKQL01000002">
    <property type="protein sequence ID" value="RPE70547.1"/>
    <property type="molecule type" value="Genomic_DNA"/>
</dbReference>
<comment type="caution">
    <text evidence="6">The sequence shown here is derived from an EMBL/GenBank/DDBJ whole genome shotgun (WGS) entry which is preliminary data.</text>
</comment>
<dbReference type="Pfam" id="PF07317">
    <property type="entry name" value="PilZN"/>
    <property type="match status" value="1"/>
</dbReference>
<feature type="domain" description="PilZ" evidence="4">
    <location>
        <begin position="121"/>
        <end position="234"/>
    </location>
</feature>
<keyword evidence="3" id="KW-0975">Bacterial flagellum</keyword>
<evidence type="ECO:0000313" key="6">
    <source>
        <dbReference type="EMBL" id="RPE70547.1"/>
    </source>
</evidence>
<name>A0A3N4V0H4_9BURK</name>
<reference evidence="6 7" key="1">
    <citation type="submission" date="2018-11" db="EMBL/GenBank/DDBJ databases">
        <title>Genomic Encyclopedia of Type Strains, Phase IV (KMG-IV): sequencing the most valuable type-strain genomes for metagenomic binning, comparative biology and taxonomic classification.</title>
        <authorList>
            <person name="Goeker M."/>
        </authorList>
    </citation>
    <scope>NUCLEOTIDE SEQUENCE [LARGE SCALE GENOMIC DNA]</scope>
    <source>
        <strain evidence="6 7">DSM 101684</strain>
    </source>
</reference>
<evidence type="ECO:0000256" key="2">
    <source>
        <dbReference type="ARBA" id="ARBA00022741"/>
    </source>
</evidence>
<accession>A0A3N4V0H4</accession>
<dbReference type="InterPro" id="IPR009875">
    <property type="entry name" value="PilZ_domain"/>
</dbReference>
<protein>
    <submittedName>
        <fullName evidence="6">C-di-GMP-binding flagellar brake protein YcgR</fullName>
    </submittedName>
</protein>
<dbReference type="GO" id="GO:0035438">
    <property type="term" value="F:cyclic-di-GMP binding"/>
    <property type="evidence" value="ECO:0007669"/>
    <property type="project" value="InterPro"/>
</dbReference>
<sequence>MREVTATLFKDENRLTTQQKAEVVLRRLQQSREPIAVIPTGRAEEFTSMILALDRGKGEILIDELNPEHGNALVLHGDPFFCLGKSEGVYVGFETRVIDRVMWEGYGALRVHYPKNTYYLQRRSFFRVLVNPGDINRVEIERRGARNLTGTCHDISGRGMRLLLTSPTDFVLSEGEYLPQVRFELEGVELASEARVRFVGPVRNTRIRQPMRPVGIEFLNMSPNFEQRVMAYVQRRDRETLRERERRY</sequence>
<keyword evidence="7" id="KW-1185">Reference proteome</keyword>
<dbReference type="InterPro" id="IPR012349">
    <property type="entry name" value="Split_barrel_FMN-bd"/>
</dbReference>
<evidence type="ECO:0000259" key="4">
    <source>
        <dbReference type="Pfam" id="PF07238"/>
    </source>
</evidence>
<keyword evidence="1" id="KW-0973">c-di-GMP</keyword>
<gene>
    <name evidence="6" type="ORF">EDC62_1029</name>
</gene>
<dbReference type="Gene3D" id="2.40.10.220">
    <property type="entry name" value="predicted glycosyltransferase like domains"/>
    <property type="match status" value="1"/>
</dbReference>
<dbReference type="Pfam" id="PF07238">
    <property type="entry name" value="PilZ"/>
    <property type="match status" value="1"/>
</dbReference>
<keyword evidence="6" id="KW-0282">Flagellum</keyword>
<proteinExistence type="predicted"/>
<keyword evidence="6" id="KW-0969">Cilium</keyword>
<dbReference type="AlphaFoldDB" id="A0A3N4V0H4"/>
<dbReference type="OrthoDB" id="5572581at2"/>
<evidence type="ECO:0000313" key="7">
    <source>
        <dbReference type="Proteomes" id="UP000272193"/>
    </source>
</evidence>
<dbReference type="Gene3D" id="2.30.110.10">
    <property type="entry name" value="Electron Transport, Fmn-binding Protein, Chain A"/>
    <property type="match status" value="1"/>
</dbReference>
<organism evidence="6 7">
    <name type="scientific">Tibeticola sediminis</name>
    <dbReference type="NCBI Taxonomy" id="1917811"/>
    <lineage>
        <taxon>Bacteria</taxon>
        <taxon>Pseudomonadati</taxon>
        <taxon>Pseudomonadota</taxon>
        <taxon>Betaproteobacteria</taxon>
        <taxon>Burkholderiales</taxon>
        <taxon>Comamonadaceae</taxon>
        <taxon>Tibeticola</taxon>
    </lineage>
</organism>
<evidence type="ECO:0000259" key="5">
    <source>
        <dbReference type="Pfam" id="PF07317"/>
    </source>
</evidence>
<keyword evidence="2" id="KW-0547">Nucleotide-binding</keyword>
<evidence type="ECO:0000256" key="1">
    <source>
        <dbReference type="ARBA" id="ARBA00022636"/>
    </source>
</evidence>
<dbReference type="InterPro" id="IPR009926">
    <property type="entry name" value="T3SS_YcgR_PilZN"/>
</dbReference>